<dbReference type="EMBL" id="LAOI01000001">
    <property type="protein sequence ID" value="KJV89863.1"/>
    <property type="molecule type" value="Genomic_DNA"/>
</dbReference>
<comment type="caution">
    <text evidence="1">The sequence shown here is derived from an EMBL/GenBank/DDBJ whole genome shotgun (WGS) entry which is preliminary data.</text>
</comment>
<name>A0A0F3QBD5_RICBE</name>
<dbReference type="PATRIC" id="fig|1359193.3.peg.824"/>
<reference evidence="1 2" key="1">
    <citation type="submission" date="2015-02" db="EMBL/GenBank/DDBJ databases">
        <title>Genome Sequencing of Rickettsiales.</title>
        <authorList>
            <person name="Daugherty S.C."/>
            <person name="Su Q."/>
            <person name="Abolude K."/>
            <person name="Beier-Sexton M."/>
            <person name="Carlyon J.A."/>
            <person name="Carter R."/>
            <person name="Day N.P."/>
            <person name="Dumler S.J."/>
            <person name="Dyachenko V."/>
            <person name="Godinez A."/>
            <person name="Kurtti T.J."/>
            <person name="Lichay M."/>
            <person name="Mullins K.E."/>
            <person name="Ott S."/>
            <person name="Pappas-Brown V."/>
            <person name="Paris D.H."/>
            <person name="Patel P."/>
            <person name="Richards A.L."/>
            <person name="Sadzewicz L."/>
            <person name="Sears K."/>
            <person name="Seidman D."/>
            <person name="Sengamalay N."/>
            <person name="Stenos J."/>
            <person name="Tallon L.J."/>
            <person name="Vincent G."/>
            <person name="Fraser C.M."/>
            <person name="Munderloh U."/>
            <person name="Dunning-Hotopp J.C."/>
        </authorList>
    </citation>
    <scope>NUCLEOTIDE SEQUENCE [LARGE SCALE GENOMIC DNA]</scope>
    <source>
        <strain evidence="1 2">RML An4</strain>
    </source>
</reference>
<dbReference type="AlphaFoldDB" id="A0A0F3QBD5"/>
<accession>A0A0F3QBD5</accession>
<dbReference type="Proteomes" id="UP000033661">
    <property type="component" value="Unassembled WGS sequence"/>
</dbReference>
<gene>
    <name evidence="1" type="ORF">RBEAN4_0852</name>
</gene>
<evidence type="ECO:0000313" key="2">
    <source>
        <dbReference type="Proteomes" id="UP000033661"/>
    </source>
</evidence>
<dbReference type="RefSeq" id="WP_012151721.1">
    <property type="nucleotide sequence ID" value="NZ_LAOI01000001.1"/>
</dbReference>
<proteinExistence type="predicted"/>
<evidence type="ECO:0000313" key="1">
    <source>
        <dbReference type="EMBL" id="KJV89863.1"/>
    </source>
</evidence>
<keyword evidence="2" id="KW-1185">Reference proteome</keyword>
<organism evidence="1 2">
    <name type="scientific">Rickettsia bellii str. RML An4</name>
    <dbReference type="NCBI Taxonomy" id="1359193"/>
    <lineage>
        <taxon>Bacteria</taxon>
        <taxon>Pseudomonadati</taxon>
        <taxon>Pseudomonadota</taxon>
        <taxon>Alphaproteobacteria</taxon>
        <taxon>Rickettsiales</taxon>
        <taxon>Rickettsiaceae</taxon>
        <taxon>Rickettsieae</taxon>
        <taxon>Rickettsia</taxon>
        <taxon>belli group</taxon>
    </lineage>
</organism>
<sequence>MSTINIKVPNKETLKAFEETDNGKCTTRTLEEFEKYLDEIMKGEESKK</sequence>
<protein>
    <submittedName>
        <fullName evidence="1">Uncharacterized protein</fullName>
    </submittedName>
</protein>